<accession>A0A7D5Z659</accession>
<evidence type="ECO:0000313" key="1">
    <source>
        <dbReference type="EMBL" id="QLI67609.1"/>
    </source>
</evidence>
<dbReference type="KEGG" id="mbrn:26242308"/>
<dbReference type="AlphaFoldDB" id="A0A7D5Z659"/>
<dbReference type="Proteomes" id="UP000510686">
    <property type="component" value="Chromosome 2"/>
</dbReference>
<dbReference type="GeneID" id="26242308"/>
<sequence length="153" mass="16812">MIYTYKWTRFVCGHHSARHQGGDGPVVVTENVVQDLFETVHSAINPSYQTATFLSTDGKTDSTGNYSQEDIALLQSTFSTETSAGDDLHMGNGKMPRHGMPNEFPEAFNNTHPFRSDGILITMTHSERLAPGRASEILANTARILQGNARGRT</sequence>
<gene>
    <name evidence="1" type="ORF">G6M90_00g048520</name>
</gene>
<keyword evidence="2" id="KW-1185">Reference proteome</keyword>
<organism evidence="1 2">
    <name type="scientific">Metarhizium brunneum</name>
    <dbReference type="NCBI Taxonomy" id="500148"/>
    <lineage>
        <taxon>Eukaryota</taxon>
        <taxon>Fungi</taxon>
        <taxon>Dikarya</taxon>
        <taxon>Ascomycota</taxon>
        <taxon>Pezizomycotina</taxon>
        <taxon>Sordariomycetes</taxon>
        <taxon>Hypocreomycetidae</taxon>
        <taxon>Hypocreales</taxon>
        <taxon>Clavicipitaceae</taxon>
        <taxon>Metarhizium</taxon>
    </lineage>
</organism>
<dbReference type="EMBL" id="CP058933">
    <property type="protein sequence ID" value="QLI67609.1"/>
    <property type="molecule type" value="Genomic_DNA"/>
</dbReference>
<reference evidence="1 2" key="1">
    <citation type="submission" date="2020-07" db="EMBL/GenBank/DDBJ databases">
        <title>Telomere length de novo assembly of all 7 chromosomes of the fungus, Metarhizium brunneum, using a novel assembly pipeline.</title>
        <authorList>
            <person name="Saud z."/>
            <person name="Kortsinoglou A."/>
            <person name="Kouvelis V.N."/>
            <person name="Butt T.M."/>
        </authorList>
    </citation>
    <scope>NUCLEOTIDE SEQUENCE [LARGE SCALE GENOMIC DNA]</scope>
    <source>
        <strain evidence="1 2">4556</strain>
    </source>
</reference>
<name>A0A7D5Z659_9HYPO</name>
<dbReference type="OrthoDB" id="6475849at2759"/>
<evidence type="ECO:0000313" key="2">
    <source>
        <dbReference type="Proteomes" id="UP000510686"/>
    </source>
</evidence>
<dbReference type="RefSeq" id="XP_014544967.1">
    <property type="nucleotide sequence ID" value="XM_014689481.1"/>
</dbReference>
<protein>
    <submittedName>
        <fullName evidence="1">Uncharacterized protein</fullName>
    </submittedName>
</protein>
<proteinExistence type="predicted"/>